<dbReference type="FunFam" id="3.40.50.300:FF:000604">
    <property type="entry name" value="ABC transporter B family member 28"/>
    <property type="match status" value="1"/>
</dbReference>
<dbReference type="SUPFAM" id="SSF90123">
    <property type="entry name" value="ABC transporter transmembrane region"/>
    <property type="match status" value="2"/>
</dbReference>
<feature type="domain" description="ABC transmembrane type-1" evidence="10">
    <location>
        <begin position="742"/>
        <end position="1030"/>
    </location>
</feature>
<dbReference type="InterPro" id="IPR039421">
    <property type="entry name" value="Type_1_exporter"/>
</dbReference>
<keyword evidence="7 8" id="KW-0472">Membrane</keyword>
<dbReference type="PANTHER" id="PTHR43394:SF15">
    <property type="entry name" value="ALPHA-FACTOR-TRANSPORTING ATPASE"/>
    <property type="match status" value="1"/>
</dbReference>
<dbReference type="GO" id="GO:0005524">
    <property type="term" value="F:ATP binding"/>
    <property type="evidence" value="ECO:0007669"/>
    <property type="project" value="UniProtKB-KW"/>
</dbReference>
<keyword evidence="12" id="KW-1185">Reference proteome</keyword>
<dbReference type="OMA" id="TFWACLT"/>
<feature type="transmembrane region" description="Helical" evidence="8">
    <location>
        <begin position="862"/>
        <end position="881"/>
    </location>
</feature>
<protein>
    <submittedName>
        <fullName evidence="11">LAFE_0A07954g1_1</fullName>
    </submittedName>
</protein>
<sequence length="1309" mass="147670">MLLQSVSTQLKWFKKCHIYSHIELANDWYLVVTIMIGTLSYGAVPAISSILTGSSFNLLQNLANGEYQSLNDIMHVLTLKTMAILITGIGSIPMCWLSISTWMLLGERQGFRMRRELLRTYLVKPLEWYDSNEQLSGQFTQLNRCIEELRASSAESSAIIFQNLATVIALLITAFYYSWSLTLVIIANSPLVIGFAVYFSRLIEKYAGRENNETAVAADIFAWTMNGARTIRLFCTEEHELRRFGKSIMGCKDNYIKTALFSSANYAVLRFLTLCMFVQGFWFGNTMIKKQKLAIGDVVTCFSACILLASTLNNTLHQIVTLQKGAVAVNTFSKFVGSPSTIDEIEMEVKEGNTFLNLLEMPKEELVNGDIVFKDVSFAYPARNSQRVLKKVNLVFPSKKTTFVVGKSGSGKSTLANLLLKLYNLHSGGITIGEHNIDRISTKWLRDNITVVEQSCGLFNDTIRNNITLGTCMNESREGIEQACDMALLCPLLDNLVNGLDTIVGRSGEGLSGGEQQRVLLARAILRDTPILILDEALNAQDIVNRSSLIEAIKVWREGKTTIILTHELSEISSSDFLYLLEAGKVEECGYKKTLLQDCSSKFYQLHELQRNSDYEKTTLDLHDILPLENDKKDDIICHEIEEIVSDTETPVNDKPSSSFMPECYLNPKNVMRSSVDILREQLMHPSRERPSSSTWNSSYNHWTYLENENDLEGNRNDLKPMKIHKVMLNMYSTLTTKGVLLMGLLFSVLSGVANPLFSFTFANLLKGMVPHEDGIGSSYYLRKWSLIVLSVAFCDSLFTFLKCFSLSYCAEYWILNLRIKAMEKILGNSIEWFRLNKNDTARISSLVLNDLRDLRSLASEFLSAVTTLIVISLCGLSWSLASGWKLSLVCISFFPAFVLFTGLYGSSLQDLETKYKTIVAELENHSYQIIKNMRTVKSLQLQAHFTKTYKKFEEEMSNISRKRAIATGLGVAIANALILVTQSVIIYYGMKLVIIGEYNSAKMLQTFTLLLFTIMSCVSLAAQIPEISRGQRAAAHIFDILLKRGDDNYISHKRRYLPFNISKKTPLVSINDRRFPHAHGSTERLANSLNIDVYRNEIVGIVGESGSGKTTLCNKLLALHAVPEGLVYIDDTDINAWDCTRLRSQMAVVDQRPQFFFGSIRDNLTYGVHRSVGDTELFYNLKKVGLDELIYSFPCKLDTVFDNDLMSDGQIQRFAIARALLRKPQILILDECTSSLDPLHAYSITEIVKNNLRNTTVILVTHHEQLMRVCDHLIVLRNGAVAEQGSFDQLFEKKRELHRIVTKVSEIC</sequence>
<evidence type="ECO:0000256" key="5">
    <source>
        <dbReference type="ARBA" id="ARBA00022840"/>
    </source>
</evidence>
<dbReference type="GO" id="GO:0016887">
    <property type="term" value="F:ATP hydrolysis activity"/>
    <property type="evidence" value="ECO:0007669"/>
    <property type="project" value="InterPro"/>
</dbReference>
<evidence type="ECO:0000256" key="6">
    <source>
        <dbReference type="ARBA" id="ARBA00022989"/>
    </source>
</evidence>
<dbReference type="OrthoDB" id="6500128at2759"/>
<dbReference type="CDD" id="cd18577">
    <property type="entry name" value="ABC_6TM_Pgp_ABCB1_D1_like"/>
    <property type="match status" value="1"/>
</dbReference>
<dbReference type="Gene3D" id="1.20.1560.10">
    <property type="entry name" value="ABC transporter type 1, transmembrane domain"/>
    <property type="match status" value="1"/>
</dbReference>
<feature type="transmembrane region" description="Helical" evidence="8">
    <location>
        <begin position="183"/>
        <end position="203"/>
    </location>
</feature>
<dbReference type="GO" id="GO:0090374">
    <property type="term" value="P:oligopeptide export from mitochondrion"/>
    <property type="evidence" value="ECO:0007669"/>
    <property type="project" value="TreeGrafter"/>
</dbReference>
<dbReference type="InterPro" id="IPR003439">
    <property type="entry name" value="ABC_transporter-like_ATP-bd"/>
</dbReference>
<dbReference type="PROSITE" id="PS50893">
    <property type="entry name" value="ABC_TRANSPORTER_2"/>
    <property type="match status" value="2"/>
</dbReference>
<dbReference type="PROSITE" id="PS50929">
    <property type="entry name" value="ABC_TM1F"/>
    <property type="match status" value="2"/>
</dbReference>
<evidence type="ECO:0000313" key="12">
    <source>
        <dbReference type="Proteomes" id="UP000190831"/>
    </source>
</evidence>
<dbReference type="Pfam" id="PF00664">
    <property type="entry name" value="ABC_membrane"/>
    <property type="match status" value="2"/>
</dbReference>
<evidence type="ECO:0000256" key="7">
    <source>
        <dbReference type="ARBA" id="ARBA00023136"/>
    </source>
</evidence>
<feature type="transmembrane region" description="Helical" evidence="8">
    <location>
        <begin position="1003"/>
        <end position="1023"/>
    </location>
</feature>
<dbReference type="CDD" id="cd18578">
    <property type="entry name" value="ABC_6TM_Pgp_ABCB1_D2_like"/>
    <property type="match status" value="1"/>
</dbReference>
<dbReference type="InterPro" id="IPR003593">
    <property type="entry name" value="AAA+_ATPase"/>
</dbReference>
<evidence type="ECO:0000256" key="2">
    <source>
        <dbReference type="ARBA" id="ARBA00022448"/>
    </source>
</evidence>
<feature type="transmembrane region" description="Helical" evidence="8">
    <location>
        <begin position="158"/>
        <end position="177"/>
    </location>
</feature>
<evidence type="ECO:0000256" key="1">
    <source>
        <dbReference type="ARBA" id="ARBA00004141"/>
    </source>
</evidence>
<evidence type="ECO:0000256" key="8">
    <source>
        <dbReference type="SAM" id="Phobius"/>
    </source>
</evidence>
<dbReference type="InterPro" id="IPR017871">
    <property type="entry name" value="ABC_transporter-like_CS"/>
</dbReference>
<feature type="transmembrane region" description="Helical" evidence="8">
    <location>
        <begin position="887"/>
        <end position="907"/>
    </location>
</feature>
<feature type="transmembrane region" description="Helical" evidence="8">
    <location>
        <begin position="259"/>
        <end position="282"/>
    </location>
</feature>
<dbReference type="EMBL" id="LT598487">
    <property type="protein sequence ID" value="SCV99654.1"/>
    <property type="molecule type" value="Genomic_DNA"/>
</dbReference>
<dbReference type="InterPro" id="IPR011527">
    <property type="entry name" value="ABC1_TM_dom"/>
</dbReference>
<keyword evidence="2" id="KW-0813">Transport</keyword>
<evidence type="ECO:0000256" key="4">
    <source>
        <dbReference type="ARBA" id="ARBA00022741"/>
    </source>
</evidence>
<dbReference type="SUPFAM" id="SSF52540">
    <property type="entry name" value="P-loop containing nucleoside triphosphate hydrolases"/>
    <property type="match status" value="2"/>
</dbReference>
<dbReference type="CDD" id="cd03228">
    <property type="entry name" value="ABCC_MRP_Like"/>
    <property type="match status" value="1"/>
</dbReference>
<feature type="domain" description="ABC transporter" evidence="9">
    <location>
        <begin position="371"/>
        <end position="608"/>
    </location>
</feature>
<feature type="transmembrane region" description="Helical" evidence="8">
    <location>
        <begin position="785"/>
        <end position="816"/>
    </location>
</feature>
<feature type="transmembrane region" description="Helical" evidence="8">
    <location>
        <begin position="28"/>
        <end position="51"/>
    </location>
</feature>
<feature type="transmembrane region" description="Helical" evidence="8">
    <location>
        <begin position="740"/>
        <end position="765"/>
    </location>
</feature>
<dbReference type="GO" id="GO:0005743">
    <property type="term" value="C:mitochondrial inner membrane"/>
    <property type="evidence" value="ECO:0007669"/>
    <property type="project" value="TreeGrafter"/>
</dbReference>
<dbReference type="PROSITE" id="PS00211">
    <property type="entry name" value="ABC_TRANSPORTER_1"/>
    <property type="match status" value="1"/>
</dbReference>
<evidence type="ECO:0000256" key="3">
    <source>
        <dbReference type="ARBA" id="ARBA00022692"/>
    </source>
</evidence>
<evidence type="ECO:0000259" key="10">
    <source>
        <dbReference type="PROSITE" id="PS50929"/>
    </source>
</evidence>
<feature type="domain" description="ABC transmembrane type-1" evidence="10">
    <location>
        <begin position="32"/>
        <end position="324"/>
    </location>
</feature>
<dbReference type="Proteomes" id="UP000190831">
    <property type="component" value="Chromosome A"/>
</dbReference>
<accession>A0A1G4M797</accession>
<feature type="transmembrane region" description="Helical" evidence="8">
    <location>
        <begin position="294"/>
        <end position="312"/>
    </location>
</feature>
<feature type="domain" description="ABC transporter" evidence="9">
    <location>
        <begin position="1069"/>
        <end position="1304"/>
    </location>
</feature>
<keyword evidence="6 8" id="KW-1133">Transmembrane helix</keyword>
<dbReference type="STRING" id="4955.A0A1G4M797"/>
<reference evidence="11 12" key="1">
    <citation type="submission" date="2016-03" db="EMBL/GenBank/DDBJ databases">
        <authorList>
            <person name="Devillers H."/>
        </authorList>
    </citation>
    <scope>NUCLEOTIDE SEQUENCE [LARGE SCALE GENOMIC DNA]</scope>
    <source>
        <strain evidence="11">CBS 6772</strain>
    </source>
</reference>
<evidence type="ECO:0000259" key="9">
    <source>
        <dbReference type="PROSITE" id="PS50893"/>
    </source>
</evidence>
<feature type="transmembrane region" description="Helical" evidence="8">
    <location>
        <begin position="82"/>
        <end position="105"/>
    </location>
</feature>
<dbReference type="Gene3D" id="3.40.50.300">
    <property type="entry name" value="P-loop containing nucleotide triphosphate hydrolases"/>
    <property type="match status" value="2"/>
</dbReference>
<keyword evidence="3 8" id="KW-0812">Transmembrane</keyword>
<dbReference type="InterPro" id="IPR027417">
    <property type="entry name" value="P-loop_NTPase"/>
</dbReference>
<dbReference type="SMART" id="SM00382">
    <property type="entry name" value="AAA"/>
    <property type="match status" value="2"/>
</dbReference>
<comment type="subcellular location">
    <subcellularLocation>
        <location evidence="1">Membrane</location>
        <topology evidence="1">Multi-pass membrane protein</topology>
    </subcellularLocation>
</comment>
<name>A0A1G4M797_LACFM</name>
<dbReference type="GO" id="GO:0015421">
    <property type="term" value="F:ABC-type oligopeptide transporter activity"/>
    <property type="evidence" value="ECO:0007669"/>
    <property type="project" value="TreeGrafter"/>
</dbReference>
<feature type="transmembrane region" description="Helical" evidence="8">
    <location>
        <begin position="965"/>
        <end position="991"/>
    </location>
</feature>
<dbReference type="InterPro" id="IPR036640">
    <property type="entry name" value="ABC1_TM_sf"/>
</dbReference>
<dbReference type="PANTHER" id="PTHR43394">
    <property type="entry name" value="ATP-DEPENDENT PERMEASE MDL1, MITOCHONDRIAL"/>
    <property type="match status" value="1"/>
</dbReference>
<keyword evidence="4" id="KW-0547">Nucleotide-binding</keyword>
<dbReference type="Pfam" id="PF00005">
    <property type="entry name" value="ABC_tran"/>
    <property type="match status" value="2"/>
</dbReference>
<keyword evidence="5" id="KW-0067">ATP-binding</keyword>
<organism evidence="11 12">
    <name type="scientific">Lachancea fermentati</name>
    <name type="common">Zygosaccharomyces fermentati</name>
    <dbReference type="NCBI Taxonomy" id="4955"/>
    <lineage>
        <taxon>Eukaryota</taxon>
        <taxon>Fungi</taxon>
        <taxon>Dikarya</taxon>
        <taxon>Ascomycota</taxon>
        <taxon>Saccharomycotina</taxon>
        <taxon>Saccharomycetes</taxon>
        <taxon>Saccharomycetales</taxon>
        <taxon>Saccharomycetaceae</taxon>
        <taxon>Lachancea</taxon>
    </lineage>
</organism>
<proteinExistence type="predicted"/>
<gene>
    <name evidence="11" type="ORF">LAFE_0A07954G</name>
</gene>
<evidence type="ECO:0000313" key="11">
    <source>
        <dbReference type="EMBL" id="SCV99654.1"/>
    </source>
</evidence>